<dbReference type="AlphaFoldDB" id="A0A967B4K1"/>
<accession>A0A967B4K1</accession>
<proteinExistence type="inferred from homology"/>
<feature type="binding site" evidence="11">
    <location>
        <position position="129"/>
    </location>
    <ligand>
        <name>Zn(2+)</name>
        <dbReference type="ChEBI" id="CHEBI:29105"/>
    </ligand>
</feature>
<dbReference type="SUPFAM" id="SSF46785">
    <property type="entry name" value="Winged helix' DNA-binding domain"/>
    <property type="match status" value="1"/>
</dbReference>
<evidence type="ECO:0000256" key="6">
    <source>
        <dbReference type="ARBA" id="ARBA00022723"/>
    </source>
</evidence>
<evidence type="ECO:0000256" key="8">
    <source>
        <dbReference type="ARBA" id="ARBA00023015"/>
    </source>
</evidence>
<keyword evidence="4" id="KW-0963">Cytoplasm</keyword>
<feature type="binding site" evidence="11">
    <location>
        <position position="126"/>
    </location>
    <ligand>
        <name>Zn(2+)</name>
        <dbReference type="ChEBI" id="CHEBI:29105"/>
    </ligand>
</feature>
<dbReference type="Proteomes" id="UP000744769">
    <property type="component" value="Unassembled WGS sequence"/>
</dbReference>
<keyword evidence="8" id="KW-0805">Transcription regulation</keyword>
<keyword evidence="6 11" id="KW-0479">Metal-binding</keyword>
<evidence type="ECO:0000256" key="11">
    <source>
        <dbReference type="PIRSR" id="PIRSR602481-1"/>
    </source>
</evidence>
<gene>
    <name evidence="13" type="ORF">G9U51_16750</name>
</gene>
<keyword evidence="10" id="KW-0804">Transcription</keyword>
<evidence type="ECO:0000256" key="2">
    <source>
        <dbReference type="ARBA" id="ARBA00007957"/>
    </source>
</evidence>
<dbReference type="Gene3D" id="1.10.10.10">
    <property type="entry name" value="Winged helix-like DNA-binding domain superfamily/Winged helix DNA-binding domain"/>
    <property type="match status" value="1"/>
</dbReference>
<keyword evidence="7 11" id="KW-0862">Zinc</keyword>
<dbReference type="CDD" id="cd07153">
    <property type="entry name" value="Fur_like"/>
    <property type="match status" value="1"/>
</dbReference>
<name>A0A967B4K1_9MICO</name>
<feature type="binding site" evidence="12">
    <location>
        <position position="101"/>
    </location>
    <ligand>
        <name>Fe cation</name>
        <dbReference type="ChEBI" id="CHEBI:24875"/>
    </ligand>
</feature>
<dbReference type="InterPro" id="IPR043135">
    <property type="entry name" value="Fur_C"/>
</dbReference>
<dbReference type="Gene3D" id="3.30.1490.190">
    <property type="match status" value="1"/>
</dbReference>
<dbReference type="GO" id="GO:1900376">
    <property type="term" value="P:regulation of secondary metabolite biosynthetic process"/>
    <property type="evidence" value="ECO:0007669"/>
    <property type="project" value="TreeGrafter"/>
</dbReference>
<dbReference type="InterPro" id="IPR036388">
    <property type="entry name" value="WH-like_DNA-bd_sf"/>
</dbReference>
<dbReference type="GO" id="GO:0008270">
    <property type="term" value="F:zinc ion binding"/>
    <property type="evidence" value="ECO:0007669"/>
    <property type="project" value="TreeGrafter"/>
</dbReference>
<dbReference type="RefSeq" id="WP_166198732.1">
    <property type="nucleotide sequence ID" value="NZ_JAAOIV010000017.1"/>
</dbReference>
<evidence type="ECO:0000256" key="3">
    <source>
        <dbReference type="ARBA" id="ARBA00011738"/>
    </source>
</evidence>
<dbReference type="Pfam" id="PF01475">
    <property type="entry name" value="FUR"/>
    <property type="match status" value="1"/>
</dbReference>
<comment type="cofactor">
    <cofactor evidence="12">
        <name>Mn(2+)</name>
        <dbReference type="ChEBI" id="CHEBI:29035"/>
    </cofactor>
    <cofactor evidence="12">
        <name>Fe(2+)</name>
        <dbReference type="ChEBI" id="CHEBI:29033"/>
    </cofactor>
    <text evidence="12">Binds 1 Mn(2+) or Fe(2+) ion per subunit.</text>
</comment>
<dbReference type="InterPro" id="IPR036390">
    <property type="entry name" value="WH_DNA-bd_sf"/>
</dbReference>
<dbReference type="GO" id="GO:0000976">
    <property type="term" value="F:transcription cis-regulatory region binding"/>
    <property type="evidence" value="ECO:0007669"/>
    <property type="project" value="TreeGrafter"/>
</dbReference>
<evidence type="ECO:0000256" key="12">
    <source>
        <dbReference type="PIRSR" id="PIRSR602481-2"/>
    </source>
</evidence>
<keyword evidence="5" id="KW-0678">Repressor</keyword>
<sequence>MSGAPTRRPTRQQQAVAEQLAQRSDFVSAQELHAAMRADGESVGLATVYRALQSMAADGRIDALRTDDGEVVYRSCSSGHHHHLVCRVCGRTVEVEGPTVERWANQVSAQHGFVDVEHTLEIFGTCADCAP</sequence>
<evidence type="ECO:0000256" key="1">
    <source>
        <dbReference type="ARBA" id="ARBA00004496"/>
    </source>
</evidence>
<comment type="cofactor">
    <cofactor evidence="11">
        <name>Zn(2+)</name>
        <dbReference type="ChEBI" id="CHEBI:29105"/>
    </cofactor>
    <text evidence="11">Binds 1 zinc ion per subunit.</text>
</comment>
<feature type="binding site" evidence="12">
    <location>
        <position position="80"/>
    </location>
    <ligand>
        <name>Fe cation</name>
        <dbReference type="ChEBI" id="CHEBI:24875"/>
    </ligand>
</feature>
<reference evidence="13" key="1">
    <citation type="submission" date="2020-03" db="EMBL/GenBank/DDBJ databases">
        <title>Draft sequencing of Calidifontibacter sp. DB0510.</title>
        <authorList>
            <person name="Kim D.-U."/>
        </authorList>
    </citation>
    <scope>NUCLEOTIDE SEQUENCE</scope>
    <source>
        <strain evidence="13">DB0510</strain>
    </source>
</reference>
<evidence type="ECO:0000256" key="9">
    <source>
        <dbReference type="ARBA" id="ARBA00023125"/>
    </source>
</evidence>
<keyword evidence="9" id="KW-0238">DNA-binding</keyword>
<dbReference type="PANTHER" id="PTHR33202:SF2">
    <property type="entry name" value="FERRIC UPTAKE REGULATION PROTEIN"/>
    <property type="match status" value="1"/>
</dbReference>
<feature type="binding site" evidence="11">
    <location>
        <position position="89"/>
    </location>
    <ligand>
        <name>Zn(2+)</name>
        <dbReference type="ChEBI" id="CHEBI:29105"/>
    </ligand>
</feature>
<feature type="binding site" evidence="12">
    <location>
        <position position="118"/>
    </location>
    <ligand>
        <name>Fe cation</name>
        <dbReference type="ChEBI" id="CHEBI:24875"/>
    </ligand>
</feature>
<evidence type="ECO:0000256" key="10">
    <source>
        <dbReference type="ARBA" id="ARBA00023163"/>
    </source>
</evidence>
<comment type="similarity">
    <text evidence="2">Belongs to the Fur family.</text>
</comment>
<evidence type="ECO:0000256" key="4">
    <source>
        <dbReference type="ARBA" id="ARBA00022490"/>
    </source>
</evidence>
<protein>
    <submittedName>
        <fullName evidence="13">Transcriptional repressor</fullName>
    </submittedName>
</protein>
<dbReference type="GO" id="GO:0003700">
    <property type="term" value="F:DNA-binding transcription factor activity"/>
    <property type="evidence" value="ECO:0007669"/>
    <property type="project" value="InterPro"/>
</dbReference>
<evidence type="ECO:0000313" key="14">
    <source>
        <dbReference type="Proteomes" id="UP000744769"/>
    </source>
</evidence>
<dbReference type="EMBL" id="JAAOIV010000017">
    <property type="protein sequence ID" value="NHN57418.1"/>
    <property type="molecule type" value="Genomic_DNA"/>
</dbReference>
<dbReference type="InterPro" id="IPR002481">
    <property type="entry name" value="FUR"/>
</dbReference>
<comment type="caution">
    <text evidence="13">The sequence shown here is derived from an EMBL/GenBank/DDBJ whole genome shotgun (WGS) entry which is preliminary data.</text>
</comment>
<comment type="subcellular location">
    <subcellularLocation>
        <location evidence="1">Cytoplasm</location>
    </subcellularLocation>
</comment>
<organism evidence="13 14">
    <name type="scientific">Metallococcus carri</name>
    <dbReference type="NCBI Taxonomy" id="1656884"/>
    <lineage>
        <taxon>Bacteria</taxon>
        <taxon>Bacillati</taxon>
        <taxon>Actinomycetota</taxon>
        <taxon>Actinomycetes</taxon>
        <taxon>Micrococcales</taxon>
        <taxon>Dermacoccaceae</taxon>
        <taxon>Metallococcus</taxon>
    </lineage>
</organism>
<comment type="subunit">
    <text evidence="3">Homodimer.</text>
</comment>
<feature type="binding site" evidence="11">
    <location>
        <position position="86"/>
    </location>
    <ligand>
        <name>Zn(2+)</name>
        <dbReference type="ChEBI" id="CHEBI:29105"/>
    </ligand>
</feature>
<dbReference type="PANTHER" id="PTHR33202">
    <property type="entry name" value="ZINC UPTAKE REGULATION PROTEIN"/>
    <property type="match status" value="1"/>
</dbReference>
<evidence type="ECO:0000256" key="5">
    <source>
        <dbReference type="ARBA" id="ARBA00022491"/>
    </source>
</evidence>
<keyword evidence="12" id="KW-0408">Iron</keyword>
<evidence type="ECO:0000256" key="7">
    <source>
        <dbReference type="ARBA" id="ARBA00022833"/>
    </source>
</evidence>
<keyword evidence="14" id="KW-1185">Reference proteome</keyword>
<dbReference type="GO" id="GO:0045892">
    <property type="term" value="P:negative regulation of DNA-templated transcription"/>
    <property type="evidence" value="ECO:0007669"/>
    <property type="project" value="TreeGrafter"/>
</dbReference>
<evidence type="ECO:0000313" key="13">
    <source>
        <dbReference type="EMBL" id="NHN57418.1"/>
    </source>
</evidence>
<dbReference type="FunFam" id="1.10.10.10:FF:000459">
    <property type="entry name" value="Ferric uptake regulation protein"/>
    <property type="match status" value="1"/>
</dbReference>
<dbReference type="GO" id="GO:0005829">
    <property type="term" value="C:cytosol"/>
    <property type="evidence" value="ECO:0007669"/>
    <property type="project" value="TreeGrafter"/>
</dbReference>